<feature type="domain" description="AB hydrolase-1" evidence="1">
    <location>
        <begin position="24"/>
        <end position="128"/>
    </location>
</feature>
<keyword evidence="3" id="KW-1185">Reference proteome</keyword>
<dbReference type="RefSeq" id="WP_132249934.1">
    <property type="nucleotide sequence ID" value="NZ_SMAL01000001.1"/>
</dbReference>
<evidence type="ECO:0000313" key="2">
    <source>
        <dbReference type="EMBL" id="TCT17225.1"/>
    </source>
</evidence>
<dbReference type="Gene3D" id="3.40.50.1820">
    <property type="entry name" value="alpha/beta hydrolase"/>
    <property type="match status" value="1"/>
</dbReference>
<reference evidence="2 3" key="1">
    <citation type="submission" date="2019-03" db="EMBL/GenBank/DDBJ databases">
        <title>Genomic Encyclopedia of Type Strains, Phase IV (KMG-IV): sequencing the most valuable type-strain genomes for metagenomic binning, comparative biology and taxonomic classification.</title>
        <authorList>
            <person name="Goeker M."/>
        </authorList>
    </citation>
    <scope>NUCLEOTIDE SEQUENCE [LARGE SCALE GENOMIC DNA]</scope>
    <source>
        <strain evidence="2 3">DSM 24629</strain>
    </source>
</reference>
<dbReference type="Proteomes" id="UP000294902">
    <property type="component" value="Unassembled WGS sequence"/>
</dbReference>
<evidence type="ECO:0000313" key="3">
    <source>
        <dbReference type="Proteomes" id="UP000294902"/>
    </source>
</evidence>
<dbReference type="InterPro" id="IPR029058">
    <property type="entry name" value="AB_hydrolase_fold"/>
</dbReference>
<dbReference type="Pfam" id="PF00561">
    <property type="entry name" value="Abhydrolase_1"/>
    <property type="match status" value="1"/>
</dbReference>
<proteinExistence type="predicted"/>
<dbReference type="AlphaFoldDB" id="A0A4R3MPK4"/>
<accession>A0A4R3MPK4</accession>
<name>A0A4R3MPK4_9FIRM</name>
<dbReference type="OrthoDB" id="9775557at2"/>
<protein>
    <submittedName>
        <fullName evidence="2">Pimeloyl-ACP methyl ester carboxylesterase</fullName>
    </submittedName>
</protein>
<evidence type="ECO:0000259" key="1">
    <source>
        <dbReference type="Pfam" id="PF00561"/>
    </source>
</evidence>
<dbReference type="InterPro" id="IPR050266">
    <property type="entry name" value="AB_hydrolase_sf"/>
</dbReference>
<organism evidence="2 3">
    <name type="scientific">Natranaerovirga pectinivora</name>
    <dbReference type="NCBI Taxonomy" id="682400"/>
    <lineage>
        <taxon>Bacteria</taxon>
        <taxon>Bacillati</taxon>
        <taxon>Bacillota</taxon>
        <taxon>Clostridia</taxon>
        <taxon>Lachnospirales</taxon>
        <taxon>Natranaerovirgaceae</taxon>
        <taxon>Natranaerovirga</taxon>
    </lineage>
</organism>
<sequence length="264" mass="30193">MIEKHLSGTPIHYWIKEKELAESILFVHAAFADHTSFDEQIEFFAKEYQVITLDLIGHGKSIKTQKGDNISKTADYIYKLLEIEGINKIHLVGISIGALLIQDFANKFPDKVASLCCIGGYNINNFDSALQKENSGEQVKMMLKAVISIKWFAKSNKLISAFTTEGQEKFYNMNIRFKKRSFMYLAELKNLINKFKVTNRTYPILIGCGKYDIPMAIKAANMWHESEPKSKMVVFENAGHLVNMDTPQEFNENLIIFLKGNYEV</sequence>
<dbReference type="PANTHER" id="PTHR43798">
    <property type="entry name" value="MONOACYLGLYCEROL LIPASE"/>
    <property type="match status" value="1"/>
</dbReference>
<comment type="caution">
    <text evidence="2">The sequence shown here is derived from an EMBL/GenBank/DDBJ whole genome shotgun (WGS) entry which is preliminary data.</text>
</comment>
<dbReference type="EMBL" id="SMAL01000001">
    <property type="protein sequence ID" value="TCT17225.1"/>
    <property type="molecule type" value="Genomic_DNA"/>
</dbReference>
<dbReference type="InterPro" id="IPR000073">
    <property type="entry name" value="AB_hydrolase_1"/>
</dbReference>
<gene>
    <name evidence="2" type="ORF">EDC18_101523</name>
</gene>
<dbReference type="SUPFAM" id="SSF53474">
    <property type="entry name" value="alpha/beta-Hydrolases"/>
    <property type="match status" value="1"/>
</dbReference>